<dbReference type="GO" id="GO:0008556">
    <property type="term" value="F:P-type potassium transmembrane transporter activity"/>
    <property type="evidence" value="ECO:0007669"/>
    <property type="project" value="UniProtKB-UniRule"/>
</dbReference>
<evidence type="ECO:0000256" key="13">
    <source>
        <dbReference type="ARBA" id="ARBA00022989"/>
    </source>
</evidence>
<comment type="subunit">
    <text evidence="16">The system is composed of three essential subunits: KdpA, KdpB and KdpC.</text>
</comment>
<dbReference type="GO" id="GO:0005524">
    <property type="term" value="F:ATP binding"/>
    <property type="evidence" value="ECO:0007669"/>
    <property type="project" value="UniProtKB-UniRule"/>
</dbReference>
<evidence type="ECO:0000256" key="1">
    <source>
        <dbReference type="ARBA" id="ARBA00004370"/>
    </source>
</evidence>
<evidence type="ECO:0000256" key="14">
    <source>
        <dbReference type="ARBA" id="ARBA00023065"/>
    </source>
</evidence>
<dbReference type="OrthoDB" id="9770315at2"/>
<evidence type="ECO:0000256" key="2">
    <source>
        <dbReference type="ARBA" id="ARBA00022448"/>
    </source>
</evidence>
<dbReference type="InterPro" id="IPR059000">
    <property type="entry name" value="ATPase_P-type_domA"/>
</dbReference>
<comment type="catalytic activity">
    <reaction evidence="16">
        <text>K(+)(out) + ATP + H2O = K(+)(in) + ADP + phosphate + H(+)</text>
        <dbReference type="Rhea" id="RHEA:16777"/>
        <dbReference type="ChEBI" id="CHEBI:15377"/>
        <dbReference type="ChEBI" id="CHEBI:15378"/>
        <dbReference type="ChEBI" id="CHEBI:29103"/>
        <dbReference type="ChEBI" id="CHEBI:30616"/>
        <dbReference type="ChEBI" id="CHEBI:43474"/>
        <dbReference type="ChEBI" id="CHEBI:456216"/>
        <dbReference type="EC" id="7.2.2.6"/>
    </reaction>
</comment>
<dbReference type="PROSITE" id="PS00154">
    <property type="entry name" value="ATPASE_E1_E2"/>
    <property type="match status" value="1"/>
</dbReference>
<dbReference type="FunFam" id="3.40.1110.10:FF:000007">
    <property type="entry name" value="Potassium-transporting ATPase ATP-binding subunit"/>
    <property type="match status" value="1"/>
</dbReference>
<dbReference type="SUPFAM" id="SSF81660">
    <property type="entry name" value="Metal cation-transporting ATPase, ATP-binding domain N"/>
    <property type="match status" value="1"/>
</dbReference>
<dbReference type="InterPro" id="IPR044492">
    <property type="entry name" value="P_typ_ATPase_HD_dom"/>
</dbReference>
<dbReference type="InterPro" id="IPR023214">
    <property type="entry name" value="HAD_sf"/>
</dbReference>
<evidence type="ECO:0000256" key="6">
    <source>
        <dbReference type="ARBA" id="ARBA00022692"/>
    </source>
</evidence>
<protein>
    <recommendedName>
        <fullName evidence="16">Potassium-transporting ATPase ATP-binding subunit</fullName>
        <ecNumber evidence="16">7.2.2.6</ecNumber>
    </recommendedName>
    <alternativeName>
        <fullName evidence="16">ATP phosphohydrolase [potassium-transporting] B chain</fullName>
    </alternativeName>
    <alternativeName>
        <fullName evidence="16">Potassium-binding and translocating subunit B</fullName>
    </alternativeName>
    <alternativeName>
        <fullName evidence="16">Potassium-translocating ATPase B chain</fullName>
    </alternativeName>
</protein>
<dbReference type="Gene3D" id="3.40.50.1000">
    <property type="entry name" value="HAD superfamily/HAD-like"/>
    <property type="match status" value="1"/>
</dbReference>
<name>A0A5B8USG8_9SPHI</name>
<keyword evidence="13 16" id="KW-1133">Transmembrane helix</keyword>
<keyword evidence="9 16" id="KW-0067">ATP-binding</keyword>
<dbReference type="Gene3D" id="3.40.1110.10">
    <property type="entry name" value="Calcium-transporting ATPase, cytoplasmic domain N"/>
    <property type="match status" value="1"/>
</dbReference>
<evidence type="ECO:0000256" key="9">
    <source>
        <dbReference type="ARBA" id="ARBA00022840"/>
    </source>
</evidence>
<evidence type="ECO:0000256" key="8">
    <source>
        <dbReference type="ARBA" id="ARBA00022741"/>
    </source>
</evidence>
<evidence type="ECO:0000256" key="16">
    <source>
        <dbReference type="HAMAP-Rule" id="MF_00285"/>
    </source>
</evidence>
<evidence type="ECO:0000256" key="15">
    <source>
        <dbReference type="ARBA" id="ARBA00023136"/>
    </source>
</evidence>
<keyword evidence="15 16" id="KW-0472">Membrane</keyword>
<dbReference type="GO" id="GO:0005886">
    <property type="term" value="C:plasma membrane"/>
    <property type="evidence" value="ECO:0007669"/>
    <property type="project" value="UniProtKB-SubCell"/>
</dbReference>
<evidence type="ECO:0000313" key="19">
    <source>
        <dbReference type="Proteomes" id="UP000321479"/>
    </source>
</evidence>
<comment type="subcellular location">
    <subcellularLocation>
        <location evidence="16">Cell membrane</location>
        <topology evidence="16">Multi-pass membrane protein</topology>
    </subcellularLocation>
    <subcellularLocation>
        <location evidence="1">Membrane</location>
    </subcellularLocation>
</comment>
<dbReference type="RefSeq" id="WP_147030439.1">
    <property type="nucleotide sequence ID" value="NZ_CP042436.1"/>
</dbReference>
<feature type="binding site" evidence="16">
    <location>
        <position position="518"/>
    </location>
    <ligand>
        <name>Mg(2+)</name>
        <dbReference type="ChEBI" id="CHEBI:18420"/>
    </ligand>
</feature>
<dbReference type="Pfam" id="PF00702">
    <property type="entry name" value="Hydrolase"/>
    <property type="match status" value="1"/>
</dbReference>
<keyword evidence="3 16" id="KW-1003">Cell membrane</keyword>
<dbReference type="Pfam" id="PF00122">
    <property type="entry name" value="E1-E2_ATPase"/>
    <property type="match status" value="1"/>
</dbReference>
<feature type="binding site" evidence="16">
    <location>
        <position position="514"/>
    </location>
    <ligand>
        <name>Mg(2+)</name>
        <dbReference type="ChEBI" id="CHEBI:18420"/>
    </ligand>
</feature>
<sequence length="676" mass="71947">MKSTQNTLFQGDQVKDALKQAFVKLSPRILVRNPVMFTVEIGTAVMFIVTIFSLTNSAQGGFGYNFTIFLVLLLTVLFANFAEAIAEARGKAQAESLRKTREETPARVLVDGVEKRVMSSALRKGDVFFCEAGDTIPTDGEIVEGIATIDESAITGESAPVIREAGGDKSSVTGGTKVLSDRIKVVVTTQPGESFLDKMIALVEGASRQKTPNEIALTILLAGFTLVFVIVCVTLKPFADYANTPITIAAFISLFVCLIPTTIGGLLSAIGIAGMDRALRANVITKSGKAVETAGDLDTLLLDKTGTITIGNRKATNFWPANGVSETEFSKACVLSSLADETPEGKSIVELAEQGPGKLTFKAPDKAVFIKFTAETRSSGLDTPDGVRIRKGAFDSIRNMVIKAGSAFPAETEERVKTISSNGGTPLVVSQNEKVLGVIELQDIIKTGIYERFERLRKMGVKTVMVTGDNPLTAKFIAEKAGVDDFIAEAKPEDKMNYIKAEQQGGKLVAMMGDGTNDAPALAQADVGVAMNSGTQAAKEAGNMVDLDNDPTKLIEIVEIGKQLLMTRGTLTTFSIANDVAKYFAIVPALFMVSIPSLAALNIMGLHSPQSAILSAVIFNAIIIPLLIPLALRGVEYKPIGASALLRRNLLIYGLGGVLVPFIGIKLIDLVVALFV</sequence>
<dbReference type="InterPro" id="IPR036412">
    <property type="entry name" value="HAD-like_sf"/>
</dbReference>
<dbReference type="AlphaFoldDB" id="A0A5B8USG8"/>
<keyword evidence="7 16" id="KW-0479">Metal-binding</keyword>
<feature type="transmembrane region" description="Helical" evidence="16">
    <location>
        <begin position="215"/>
        <end position="236"/>
    </location>
</feature>
<dbReference type="EMBL" id="CP042436">
    <property type="protein sequence ID" value="QEC61862.1"/>
    <property type="molecule type" value="Genomic_DNA"/>
</dbReference>
<dbReference type="Proteomes" id="UP000321479">
    <property type="component" value="Chromosome"/>
</dbReference>
<evidence type="ECO:0000256" key="11">
    <source>
        <dbReference type="ARBA" id="ARBA00022958"/>
    </source>
</evidence>
<feature type="binding site" evidence="16">
    <location>
        <position position="391"/>
    </location>
    <ligand>
        <name>ATP</name>
        <dbReference type="ChEBI" id="CHEBI:30616"/>
    </ligand>
</feature>
<dbReference type="KEGG" id="mgin:FRZ54_04430"/>
<keyword evidence="14 16" id="KW-0406">Ion transport</keyword>
<keyword evidence="2 16" id="KW-0813">Transport</keyword>
<evidence type="ECO:0000256" key="4">
    <source>
        <dbReference type="ARBA" id="ARBA00022538"/>
    </source>
</evidence>
<dbReference type="FunFam" id="2.70.150.10:FF:000033">
    <property type="entry name" value="Potassium-transporting ATPase ATP-binding subunit"/>
    <property type="match status" value="1"/>
</dbReference>
<comment type="similarity">
    <text evidence="16">Belongs to the cation transport ATPase (P-type) (TC 3.A.3) family. Type IA subfamily.</text>
</comment>
<feature type="active site" description="4-aspartylphosphate intermediate" evidence="16">
    <location>
        <position position="303"/>
    </location>
</feature>
<dbReference type="CDD" id="cd02078">
    <property type="entry name" value="P-type_ATPase_K"/>
    <property type="match status" value="1"/>
</dbReference>
<keyword evidence="6 16" id="KW-0812">Transmembrane</keyword>
<evidence type="ECO:0000256" key="7">
    <source>
        <dbReference type="ARBA" id="ARBA00022723"/>
    </source>
</evidence>
<dbReference type="SUPFAM" id="SSF56784">
    <property type="entry name" value="HAD-like"/>
    <property type="match status" value="1"/>
</dbReference>
<keyword evidence="8 16" id="KW-0547">Nucleotide-binding</keyword>
<evidence type="ECO:0000256" key="12">
    <source>
        <dbReference type="ARBA" id="ARBA00022967"/>
    </source>
</evidence>
<feature type="transmembrane region" description="Helical" evidence="16">
    <location>
        <begin position="612"/>
        <end position="632"/>
    </location>
</feature>
<dbReference type="InterPro" id="IPR023298">
    <property type="entry name" value="ATPase_P-typ_TM_dom_sf"/>
</dbReference>
<evidence type="ECO:0000256" key="5">
    <source>
        <dbReference type="ARBA" id="ARBA00022553"/>
    </source>
</evidence>
<feature type="transmembrane region" description="Helical" evidence="16">
    <location>
        <begin position="652"/>
        <end position="675"/>
    </location>
</feature>
<dbReference type="GO" id="GO:0016887">
    <property type="term" value="F:ATP hydrolysis activity"/>
    <property type="evidence" value="ECO:0007669"/>
    <property type="project" value="InterPro"/>
</dbReference>
<reference evidence="18 19" key="1">
    <citation type="journal article" date="2017" name="Curr. Microbiol.">
        <title>Mucilaginibacter ginsenosidivorans sp. nov., Isolated from Soil of Ginseng Field.</title>
        <authorList>
            <person name="Kim M.M."/>
            <person name="Siddiqi M.Z."/>
            <person name="Im W.T."/>
        </authorList>
    </citation>
    <scope>NUCLEOTIDE SEQUENCE [LARGE SCALE GENOMIC DNA]</scope>
    <source>
        <strain evidence="18 19">Gsoil 3017</strain>
    </source>
</reference>
<dbReference type="InterPro" id="IPR006391">
    <property type="entry name" value="P-type_ATPase_bsu_IA"/>
</dbReference>
<dbReference type="InterPro" id="IPR008250">
    <property type="entry name" value="ATPase_P-typ_transduc_dom_A_sf"/>
</dbReference>
<accession>A0A5B8USG8</accession>
<dbReference type="SUPFAM" id="SSF81653">
    <property type="entry name" value="Calcium ATPase, transduction domain A"/>
    <property type="match status" value="1"/>
</dbReference>
<keyword evidence="19" id="KW-1185">Reference proteome</keyword>
<feature type="binding site" evidence="16">
    <location>
        <position position="340"/>
    </location>
    <ligand>
        <name>ATP</name>
        <dbReference type="ChEBI" id="CHEBI:30616"/>
    </ligand>
</feature>
<dbReference type="PROSITE" id="PS01229">
    <property type="entry name" value="COF_2"/>
    <property type="match status" value="1"/>
</dbReference>
<dbReference type="Gene3D" id="2.70.150.10">
    <property type="entry name" value="Calcium-transporting ATPase, cytoplasmic transduction domain A"/>
    <property type="match status" value="1"/>
</dbReference>
<evidence type="ECO:0000256" key="3">
    <source>
        <dbReference type="ARBA" id="ARBA00022475"/>
    </source>
</evidence>
<dbReference type="SFLD" id="SFLDF00027">
    <property type="entry name" value="p-type_atpase"/>
    <property type="match status" value="1"/>
</dbReference>
<dbReference type="PANTHER" id="PTHR43743">
    <property type="entry name" value="POTASSIUM-TRANSPORTING ATPASE ATP-BINDING SUBUNIT"/>
    <property type="match status" value="1"/>
</dbReference>
<feature type="transmembrane region" description="Helical" evidence="16">
    <location>
        <begin position="583"/>
        <end position="606"/>
    </location>
</feature>
<dbReference type="GO" id="GO:0000287">
    <property type="term" value="F:magnesium ion binding"/>
    <property type="evidence" value="ECO:0007669"/>
    <property type="project" value="UniProtKB-UniRule"/>
</dbReference>
<dbReference type="PANTHER" id="PTHR43743:SF1">
    <property type="entry name" value="POTASSIUM-TRANSPORTING ATPASE ATP-BINDING SUBUNIT"/>
    <property type="match status" value="1"/>
</dbReference>
<keyword evidence="10 16" id="KW-0460">Magnesium</keyword>
<feature type="transmembrane region" description="Helical" evidence="16">
    <location>
        <begin position="61"/>
        <end position="82"/>
    </location>
</feature>
<feature type="transmembrane region" description="Helical" evidence="16">
    <location>
        <begin position="34"/>
        <end position="55"/>
    </location>
</feature>
<dbReference type="InterPro" id="IPR018303">
    <property type="entry name" value="ATPase_P-typ_P_site"/>
</dbReference>
<organism evidence="18 19">
    <name type="scientific">Mucilaginibacter ginsenosidivorans</name>
    <dbReference type="NCBI Taxonomy" id="398053"/>
    <lineage>
        <taxon>Bacteria</taxon>
        <taxon>Pseudomonadati</taxon>
        <taxon>Bacteroidota</taxon>
        <taxon>Sphingobacteriia</taxon>
        <taxon>Sphingobacteriales</taxon>
        <taxon>Sphingobacteriaceae</taxon>
        <taxon>Mucilaginibacter</taxon>
    </lineage>
</organism>
<keyword evidence="12 16" id="KW-1278">Translocase</keyword>
<feature type="transmembrane region" description="Helical" evidence="16">
    <location>
        <begin position="248"/>
        <end position="270"/>
    </location>
</feature>
<keyword evidence="4 16" id="KW-0633">Potassium transport</keyword>
<dbReference type="SFLD" id="SFLDG00002">
    <property type="entry name" value="C1.7:_P-type_atpase_like"/>
    <property type="match status" value="1"/>
</dbReference>
<keyword evidence="5 16" id="KW-0597">Phosphoprotein</keyword>
<dbReference type="InterPro" id="IPR001757">
    <property type="entry name" value="P_typ_ATPase"/>
</dbReference>
<dbReference type="NCBIfam" id="TIGR01494">
    <property type="entry name" value="ATPase_P-type"/>
    <property type="match status" value="1"/>
</dbReference>
<feature type="binding site" evidence="16">
    <location>
        <begin position="372"/>
        <end position="379"/>
    </location>
    <ligand>
        <name>ATP</name>
        <dbReference type="ChEBI" id="CHEBI:30616"/>
    </ligand>
</feature>
<evidence type="ECO:0000256" key="10">
    <source>
        <dbReference type="ARBA" id="ARBA00022842"/>
    </source>
</evidence>
<comment type="function">
    <text evidence="16">Part of the high-affinity ATP-driven potassium transport (or Kdp) system, which catalyzes the hydrolysis of ATP coupled with the electrogenic transport of potassium into the cytoplasm. This subunit is responsible for energy coupling to the transport system and for the release of the potassium ions to the cytoplasm.</text>
</comment>
<evidence type="ECO:0000259" key="17">
    <source>
        <dbReference type="Pfam" id="PF00122"/>
    </source>
</evidence>
<proteinExistence type="inferred from homology"/>
<dbReference type="EC" id="7.2.2.6" evidence="16"/>
<feature type="binding site" evidence="16">
    <location>
        <position position="344"/>
    </location>
    <ligand>
        <name>ATP</name>
        <dbReference type="ChEBI" id="CHEBI:30616"/>
    </ligand>
</feature>
<dbReference type="SUPFAM" id="SSF81665">
    <property type="entry name" value="Calcium ATPase, transmembrane domain M"/>
    <property type="match status" value="1"/>
</dbReference>
<dbReference type="NCBIfam" id="TIGR01497">
    <property type="entry name" value="kdpB"/>
    <property type="match status" value="1"/>
</dbReference>
<evidence type="ECO:0000313" key="18">
    <source>
        <dbReference type="EMBL" id="QEC61862.1"/>
    </source>
</evidence>
<gene>
    <name evidence="16 18" type="primary">kdpB</name>
    <name evidence="18" type="ORF">FRZ54_04430</name>
</gene>
<keyword evidence="11 16" id="KW-0630">Potassium</keyword>
<dbReference type="SFLD" id="SFLDS00003">
    <property type="entry name" value="Haloacid_Dehalogenase"/>
    <property type="match status" value="1"/>
</dbReference>
<feature type="domain" description="P-type ATPase A" evidence="17">
    <location>
        <begin position="103"/>
        <end position="204"/>
    </location>
</feature>
<dbReference type="InterPro" id="IPR023299">
    <property type="entry name" value="ATPase_P-typ_cyto_dom_N"/>
</dbReference>
<dbReference type="PRINTS" id="PR00119">
    <property type="entry name" value="CATATPASE"/>
</dbReference>
<dbReference type="HAMAP" id="MF_00285">
    <property type="entry name" value="KdpB"/>
    <property type="match status" value="1"/>
</dbReference>